<protein>
    <submittedName>
        <fullName evidence="2">Uncharacterized protein</fullName>
    </submittedName>
</protein>
<comment type="caution">
    <text evidence="2">The sequence shown here is derived from an EMBL/GenBank/DDBJ whole genome shotgun (WGS) entry which is preliminary data.</text>
</comment>
<accession>A0A246RIT3</accession>
<proteinExistence type="predicted"/>
<evidence type="ECO:0000313" key="3">
    <source>
        <dbReference type="Proteomes" id="UP000197174"/>
    </source>
</evidence>
<name>A0A246RIT3_9ACTN</name>
<evidence type="ECO:0000256" key="1">
    <source>
        <dbReference type="SAM" id="MobiDB-lite"/>
    </source>
</evidence>
<dbReference type="Proteomes" id="UP000197174">
    <property type="component" value="Unassembled WGS sequence"/>
</dbReference>
<dbReference type="EMBL" id="MZMV01000035">
    <property type="protein sequence ID" value="OWV04436.1"/>
    <property type="molecule type" value="Genomic_DNA"/>
</dbReference>
<evidence type="ECO:0000313" key="2">
    <source>
        <dbReference type="EMBL" id="OWV04436.1"/>
    </source>
</evidence>
<dbReference type="AlphaFoldDB" id="A0A246RIT3"/>
<feature type="compositionally biased region" description="Gly residues" evidence="1">
    <location>
        <begin position="28"/>
        <end position="39"/>
    </location>
</feature>
<keyword evidence="3" id="KW-1185">Reference proteome</keyword>
<gene>
    <name evidence="2" type="ORF">B5D80_20200</name>
</gene>
<sequence>MTGAETDDTADALRVGGVSIPERTGRPSGRGCGVGGTFGGARPLACGASTALVRSGGQVGEGPAGGVPRRRPDQGPASRPGPSDVAGTSTVLIRDGGRSRPPRLRPATGFRLAQDQ</sequence>
<feature type="compositionally biased region" description="Acidic residues" evidence="1">
    <location>
        <begin position="1"/>
        <end position="10"/>
    </location>
</feature>
<feature type="region of interest" description="Disordered" evidence="1">
    <location>
        <begin position="54"/>
        <end position="116"/>
    </location>
</feature>
<organism evidence="2 3">
    <name type="scientific">Micromonospora wenchangensis</name>
    <dbReference type="NCBI Taxonomy" id="1185415"/>
    <lineage>
        <taxon>Bacteria</taxon>
        <taxon>Bacillati</taxon>
        <taxon>Actinomycetota</taxon>
        <taxon>Actinomycetes</taxon>
        <taxon>Micromonosporales</taxon>
        <taxon>Micromonosporaceae</taxon>
        <taxon>Micromonospora</taxon>
    </lineage>
</organism>
<feature type="region of interest" description="Disordered" evidence="1">
    <location>
        <begin position="1"/>
        <end position="40"/>
    </location>
</feature>
<reference evidence="2 3" key="1">
    <citation type="submission" date="2017-03" db="EMBL/GenBank/DDBJ databases">
        <title>Whole genome sequence of Micromonospora wenchangensis, isolated from mangrove soil.</title>
        <authorList>
            <person name="Yang H."/>
        </authorList>
    </citation>
    <scope>NUCLEOTIDE SEQUENCE [LARGE SCALE GENOMIC DNA]</scope>
    <source>
        <strain evidence="2 3">CCTCC AA 2012002</strain>
    </source>
</reference>